<dbReference type="Proteomes" id="UP000252086">
    <property type="component" value="Unassembled WGS sequence"/>
</dbReference>
<dbReference type="InterPro" id="IPR029063">
    <property type="entry name" value="SAM-dependent_MTases_sf"/>
</dbReference>
<dbReference type="HAMAP" id="MF_01848">
    <property type="entry name" value="23SrRNA_methyltr_F"/>
    <property type="match status" value="1"/>
</dbReference>
<keyword evidence="3 6" id="KW-0489">Methyltransferase</keyword>
<keyword evidence="4 6" id="KW-0808">Transferase</keyword>
<organism evidence="7 8">
    <name type="scientific">Marinomonas aquiplantarum</name>
    <dbReference type="NCBI Taxonomy" id="491951"/>
    <lineage>
        <taxon>Bacteria</taxon>
        <taxon>Pseudomonadati</taxon>
        <taxon>Pseudomonadota</taxon>
        <taxon>Gammaproteobacteria</taxon>
        <taxon>Oceanospirillales</taxon>
        <taxon>Oceanospirillaceae</taxon>
        <taxon>Marinomonas</taxon>
    </lineage>
</organism>
<comment type="catalytic activity">
    <reaction evidence="6">
        <text>adenosine(1618) in 23S rRNA + S-adenosyl-L-methionine = N(6)-methyladenosine(1618) in 23S rRNA + S-adenosyl-L-homocysteine + H(+)</text>
        <dbReference type="Rhea" id="RHEA:16497"/>
        <dbReference type="Rhea" id="RHEA-COMP:10229"/>
        <dbReference type="Rhea" id="RHEA-COMP:10231"/>
        <dbReference type="ChEBI" id="CHEBI:15378"/>
        <dbReference type="ChEBI" id="CHEBI:57856"/>
        <dbReference type="ChEBI" id="CHEBI:59789"/>
        <dbReference type="ChEBI" id="CHEBI:74411"/>
        <dbReference type="ChEBI" id="CHEBI:74449"/>
        <dbReference type="EC" id="2.1.1.181"/>
    </reaction>
</comment>
<dbReference type="RefSeq" id="WP_113872920.1">
    <property type="nucleotide sequence ID" value="NZ_QNRF01000001.1"/>
</dbReference>
<dbReference type="GO" id="GO:0052907">
    <property type="term" value="F:23S rRNA (adenine(1618)-N(6))-methyltransferase activity"/>
    <property type="evidence" value="ECO:0007669"/>
    <property type="project" value="UniProtKB-EC"/>
</dbReference>
<dbReference type="InterPro" id="IPR010286">
    <property type="entry name" value="METTL16/RlmF"/>
</dbReference>
<keyword evidence="2 6" id="KW-0698">rRNA processing</keyword>
<evidence type="ECO:0000256" key="4">
    <source>
        <dbReference type="ARBA" id="ARBA00022679"/>
    </source>
</evidence>
<evidence type="ECO:0000256" key="6">
    <source>
        <dbReference type="HAMAP-Rule" id="MF_01848"/>
    </source>
</evidence>
<keyword evidence="1 6" id="KW-0963">Cytoplasm</keyword>
<dbReference type="Pfam" id="PF05971">
    <property type="entry name" value="Methyltransf_10"/>
    <property type="match status" value="1"/>
</dbReference>
<dbReference type="EC" id="2.1.1.181" evidence="6"/>
<dbReference type="Gene3D" id="3.40.50.150">
    <property type="entry name" value="Vaccinia Virus protein VP39"/>
    <property type="match status" value="1"/>
</dbReference>
<dbReference type="GO" id="GO:0005737">
    <property type="term" value="C:cytoplasm"/>
    <property type="evidence" value="ECO:0007669"/>
    <property type="project" value="UniProtKB-SubCell"/>
</dbReference>
<keyword evidence="5 6" id="KW-0949">S-adenosyl-L-methionine</keyword>
<dbReference type="OrthoDB" id="1115728at2"/>
<protein>
    <recommendedName>
        <fullName evidence="6">Ribosomal RNA large subunit methyltransferase F</fullName>
        <ecNumber evidence="6">2.1.1.181</ecNumber>
    </recommendedName>
    <alternativeName>
        <fullName evidence="6">23S rRNA mA1618 methyltransferase</fullName>
    </alternativeName>
    <alternativeName>
        <fullName evidence="6">rRNA adenine N-6-methyltransferase</fullName>
    </alternativeName>
</protein>
<evidence type="ECO:0000313" key="7">
    <source>
        <dbReference type="EMBL" id="RBO86027.1"/>
    </source>
</evidence>
<dbReference type="CDD" id="cd02440">
    <property type="entry name" value="AdoMet_MTases"/>
    <property type="match status" value="1"/>
</dbReference>
<dbReference type="InterPro" id="IPR016909">
    <property type="entry name" value="rRNA_lsu_MeTfrase_F"/>
</dbReference>
<evidence type="ECO:0000256" key="5">
    <source>
        <dbReference type="ARBA" id="ARBA00022691"/>
    </source>
</evidence>
<comment type="caution">
    <text evidence="7">The sequence shown here is derived from an EMBL/GenBank/DDBJ whole genome shotgun (WGS) entry which is preliminary data.</text>
</comment>
<evidence type="ECO:0000313" key="8">
    <source>
        <dbReference type="Proteomes" id="UP000252086"/>
    </source>
</evidence>
<comment type="subcellular location">
    <subcellularLocation>
        <location evidence="6">Cytoplasm</location>
    </subcellularLocation>
</comment>
<proteinExistence type="inferred from homology"/>
<dbReference type="PANTHER" id="PTHR13393:SF0">
    <property type="entry name" value="RNA N6-ADENOSINE-METHYLTRANSFERASE METTL16"/>
    <property type="match status" value="1"/>
</dbReference>
<evidence type="ECO:0000256" key="3">
    <source>
        <dbReference type="ARBA" id="ARBA00022603"/>
    </source>
</evidence>
<comment type="similarity">
    <text evidence="6">Belongs to the methyltransferase superfamily. METTL16/RlmF family.</text>
</comment>
<comment type="function">
    <text evidence="6">Specifically methylates the adenine in position 1618 of 23S rRNA.</text>
</comment>
<keyword evidence="8" id="KW-1185">Reference proteome</keyword>
<sequence length="332" mass="37354">MAHKSKHTKAKRSNKLELHPRNPHRARYDFALLADSCPELSHYIQLNKYGNESIDFANPNAVKALNRALLNHFYGVAFWDIPAGFLCPPIPGRADYIHYLADLLAASHDGVIPRGKNIKVLDVGVGANCVYPIVGHQEYGWQFVGSDVNPIAIATCSTIIKSNPCLKNAVSVRQQGSEKAIFKGVWQADERFDLTLCNPPFHTSQSAMLEESQRKWRGVKGASNTTRKNGPQKVSLNFGGTAPELWCEGGEAGFIVRMVKESTQYRDQCFWFTSLVARQSNLDTIQNALKDVGARQVKVIEMAQGQKISRFVAWSFLADDQIDYWRDHYWQQ</sequence>
<dbReference type="AlphaFoldDB" id="A0A366D7K6"/>
<dbReference type="GO" id="GO:0070475">
    <property type="term" value="P:rRNA base methylation"/>
    <property type="evidence" value="ECO:0007669"/>
    <property type="project" value="TreeGrafter"/>
</dbReference>
<dbReference type="EMBL" id="QNRF01000001">
    <property type="protein sequence ID" value="RBO86027.1"/>
    <property type="molecule type" value="Genomic_DNA"/>
</dbReference>
<reference evidence="7 8" key="1">
    <citation type="submission" date="2018-06" db="EMBL/GenBank/DDBJ databases">
        <title>Genomic Encyclopedia of Type Strains, Phase III (KMG-III): the genomes of soil and plant-associated and newly described type strains.</title>
        <authorList>
            <person name="Whitman W."/>
        </authorList>
    </citation>
    <scope>NUCLEOTIDE SEQUENCE [LARGE SCALE GENOMIC DNA]</scope>
    <source>
        <strain evidence="7 8">CECT 7732</strain>
    </source>
</reference>
<evidence type="ECO:0000256" key="1">
    <source>
        <dbReference type="ARBA" id="ARBA00022490"/>
    </source>
</evidence>
<dbReference type="PANTHER" id="PTHR13393">
    <property type="entry name" value="SAM-DEPENDENT METHYLTRANSFERASE"/>
    <property type="match status" value="1"/>
</dbReference>
<gene>
    <name evidence="6" type="primary">rlmF</name>
    <name evidence="7" type="ORF">DFP76_101303</name>
</gene>
<dbReference type="NCBIfam" id="NF008725">
    <property type="entry name" value="PRK11727.1"/>
    <property type="match status" value="1"/>
</dbReference>
<evidence type="ECO:0000256" key="2">
    <source>
        <dbReference type="ARBA" id="ARBA00022552"/>
    </source>
</evidence>
<dbReference type="SUPFAM" id="SSF53335">
    <property type="entry name" value="S-adenosyl-L-methionine-dependent methyltransferases"/>
    <property type="match status" value="1"/>
</dbReference>
<name>A0A366D7K6_9GAMM</name>
<dbReference type="PIRSF" id="PIRSF029038">
    <property type="entry name" value="Mtase_YbiN_prd"/>
    <property type="match status" value="1"/>
</dbReference>
<accession>A0A366D7K6</accession>